<evidence type="ECO:0000313" key="1">
    <source>
        <dbReference type="EMBL" id="PRQ49238.1"/>
    </source>
</evidence>
<name>A0A2P6RS28_ROSCH</name>
<dbReference type="Proteomes" id="UP000238479">
    <property type="component" value="Chromosome 2"/>
</dbReference>
<evidence type="ECO:0000313" key="2">
    <source>
        <dbReference type="Proteomes" id="UP000238479"/>
    </source>
</evidence>
<keyword evidence="2" id="KW-1185">Reference proteome</keyword>
<organism evidence="1 2">
    <name type="scientific">Rosa chinensis</name>
    <name type="common">China rose</name>
    <dbReference type="NCBI Taxonomy" id="74649"/>
    <lineage>
        <taxon>Eukaryota</taxon>
        <taxon>Viridiplantae</taxon>
        <taxon>Streptophyta</taxon>
        <taxon>Embryophyta</taxon>
        <taxon>Tracheophyta</taxon>
        <taxon>Spermatophyta</taxon>
        <taxon>Magnoliopsida</taxon>
        <taxon>eudicotyledons</taxon>
        <taxon>Gunneridae</taxon>
        <taxon>Pentapetalae</taxon>
        <taxon>rosids</taxon>
        <taxon>fabids</taxon>
        <taxon>Rosales</taxon>
        <taxon>Rosaceae</taxon>
        <taxon>Rosoideae</taxon>
        <taxon>Rosoideae incertae sedis</taxon>
        <taxon>Rosa</taxon>
    </lineage>
</organism>
<sequence>MYTAIYTWMIVNLAPKLQGGNNQLILHSSRFCYSRYEHAFIVVWLVVV</sequence>
<dbReference type="AlphaFoldDB" id="A0A2P6RS28"/>
<proteinExistence type="predicted"/>
<accession>A0A2P6RS28</accession>
<protein>
    <submittedName>
        <fullName evidence="1">Uncharacterized protein</fullName>
    </submittedName>
</protein>
<gene>
    <name evidence="1" type="ORF">RchiOBHm_Chr2g0119691</name>
</gene>
<comment type="caution">
    <text evidence="1">The sequence shown here is derived from an EMBL/GenBank/DDBJ whole genome shotgun (WGS) entry which is preliminary data.</text>
</comment>
<dbReference type="EMBL" id="PDCK01000040">
    <property type="protein sequence ID" value="PRQ49238.1"/>
    <property type="molecule type" value="Genomic_DNA"/>
</dbReference>
<reference evidence="1 2" key="1">
    <citation type="journal article" date="2018" name="Nat. Genet.">
        <title>The Rosa genome provides new insights in the design of modern roses.</title>
        <authorList>
            <person name="Bendahmane M."/>
        </authorList>
    </citation>
    <scope>NUCLEOTIDE SEQUENCE [LARGE SCALE GENOMIC DNA]</scope>
    <source>
        <strain evidence="2">cv. Old Blush</strain>
    </source>
</reference>
<dbReference type="Gramene" id="PRQ49238">
    <property type="protein sequence ID" value="PRQ49238"/>
    <property type="gene ID" value="RchiOBHm_Chr2g0119691"/>
</dbReference>